<dbReference type="Gene3D" id="3.90.79.10">
    <property type="entry name" value="Nucleoside Triphosphate Pyrophosphohydrolase"/>
    <property type="match status" value="1"/>
</dbReference>
<reference evidence="2 3" key="1">
    <citation type="submission" date="2017-10" db="EMBL/GenBank/DDBJ databases">
        <title>Comparative genomics in systemic dimorphic fungi from Ajellomycetaceae.</title>
        <authorList>
            <person name="Munoz J.F."/>
            <person name="Mcewen J.G."/>
            <person name="Clay O.K."/>
            <person name="Cuomo C.A."/>
        </authorList>
    </citation>
    <scope>NUCLEOTIDE SEQUENCE [LARGE SCALE GENOMIC DNA]</scope>
    <source>
        <strain evidence="2 3">UAMH5409</strain>
    </source>
</reference>
<accession>A0A2B7X0V2</accession>
<dbReference type="PROSITE" id="PS51462">
    <property type="entry name" value="NUDIX"/>
    <property type="match status" value="1"/>
</dbReference>
<dbReference type="OrthoDB" id="10261522at2759"/>
<gene>
    <name evidence="2" type="ORF">AJ79_07655</name>
</gene>
<dbReference type="SUPFAM" id="SSF55811">
    <property type="entry name" value="Nudix"/>
    <property type="match status" value="1"/>
</dbReference>
<evidence type="ECO:0000259" key="1">
    <source>
        <dbReference type="PROSITE" id="PS51462"/>
    </source>
</evidence>
<proteinExistence type="predicted"/>
<dbReference type="Proteomes" id="UP000223968">
    <property type="component" value="Unassembled WGS sequence"/>
</dbReference>
<dbReference type="EMBL" id="PDNB01000159">
    <property type="protein sequence ID" value="PGH02423.1"/>
    <property type="molecule type" value="Genomic_DNA"/>
</dbReference>
<dbReference type="Pfam" id="PF15916">
    <property type="entry name" value="DUF4743"/>
    <property type="match status" value="1"/>
</dbReference>
<organism evidence="2 3">
    <name type="scientific">Helicocarpus griseus UAMH5409</name>
    <dbReference type="NCBI Taxonomy" id="1447875"/>
    <lineage>
        <taxon>Eukaryota</taxon>
        <taxon>Fungi</taxon>
        <taxon>Dikarya</taxon>
        <taxon>Ascomycota</taxon>
        <taxon>Pezizomycotina</taxon>
        <taxon>Eurotiomycetes</taxon>
        <taxon>Eurotiomycetidae</taxon>
        <taxon>Onygenales</taxon>
        <taxon>Ajellomycetaceae</taxon>
        <taxon>Helicocarpus</taxon>
    </lineage>
</organism>
<dbReference type="InterPro" id="IPR015797">
    <property type="entry name" value="NUDIX_hydrolase-like_dom_sf"/>
</dbReference>
<dbReference type="FunFam" id="3.90.79.10:FF:000019">
    <property type="entry name" value="Thiamin pyrophosphokinase, putative"/>
    <property type="match status" value="1"/>
</dbReference>
<dbReference type="STRING" id="1447875.A0A2B7X0V2"/>
<name>A0A2B7X0V2_9EURO</name>
<evidence type="ECO:0000313" key="2">
    <source>
        <dbReference type="EMBL" id="PGH02423.1"/>
    </source>
</evidence>
<evidence type="ECO:0000313" key="3">
    <source>
        <dbReference type="Proteomes" id="UP000223968"/>
    </source>
</evidence>
<dbReference type="PANTHER" id="PTHR13622">
    <property type="entry name" value="THIAMIN PYROPHOSPHOKINASE"/>
    <property type="match status" value="1"/>
</dbReference>
<dbReference type="InterPro" id="IPR031804">
    <property type="entry name" value="DUF4743"/>
</dbReference>
<dbReference type="PANTHER" id="PTHR13622:SF8">
    <property type="entry name" value="THIAMIN PYROPHOSPHOKINASE 1"/>
    <property type="match status" value="1"/>
</dbReference>
<keyword evidence="3" id="KW-1185">Reference proteome</keyword>
<sequence>MADTTKTQEEPKKEMTLLEVVKEVDGFPYERDDPEHFKQYMSKFHAFKINGCDHVLGYMPTEIMKKWDWEAEEHWKIDNETRTLTLLCDKDAKPEHRTELLHTTLRAAHEKKIFDVIKGNAWRDESYPIYHPVTKKLLASIERAAACLFGLPTWGIHMTAYYRDKKTREPILWIATRSEDKPTFPLMLDNTVAGGMATNQGPFECMLKESMEEAKFGPEVAKNAECGGCLTYIYVRDERAGGEKGLLQPEHEYIYDLELDEKTIPGVDEEHGEVQGFEAMNIEKVIRELRAGKFKPNCASVVIDFLMRHNQIKPDEESDYAEISARLHRRLGYPLS</sequence>
<dbReference type="GO" id="GO:0044715">
    <property type="term" value="F:8-oxo-dGDP phosphatase activity"/>
    <property type="evidence" value="ECO:0007669"/>
    <property type="project" value="TreeGrafter"/>
</dbReference>
<dbReference type="AlphaFoldDB" id="A0A2B7X0V2"/>
<comment type="caution">
    <text evidence="2">The sequence shown here is derived from an EMBL/GenBank/DDBJ whole genome shotgun (WGS) entry which is preliminary data.</text>
</comment>
<dbReference type="InterPro" id="IPR000086">
    <property type="entry name" value="NUDIX_hydrolase_dom"/>
</dbReference>
<dbReference type="CDD" id="cd03676">
    <property type="entry name" value="NUDIX_Tnr3_like"/>
    <property type="match status" value="1"/>
</dbReference>
<protein>
    <recommendedName>
        <fullName evidence="1">Nudix hydrolase domain-containing protein</fullName>
    </recommendedName>
</protein>
<feature type="domain" description="Nudix hydrolase" evidence="1">
    <location>
        <begin position="153"/>
        <end position="302"/>
    </location>
</feature>